<sequence length="199" mass="20365">MRKTHIGLLAGIASLALAGSAMAATAKNHVLNIALPDGSIEQIHYSGDVAPRVAIAPPREIALPVAFAPFEMAPFADFDRIAAAMDRQMDAMMRQASTMAALPVSPDGRIDTAAFGKMPAGTVQYSFVSTSSGKGMCSRSVQVTSFGPNQQPKMVSQSSGDCSAMGVQPTPASGTPAAAGKTIPVKQDAAPPAPKGPTI</sequence>
<protein>
    <submittedName>
        <fullName evidence="3">Uncharacterized protein</fullName>
    </submittedName>
</protein>
<name>A0ABU9Y0K0_9SPHN</name>
<evidence type="ECO:0000313" key="4">
    <source>
        <dbReference type="Proteomes" id="UP001419910"/>
    </source>
</evidence>
<evidence type="ECO:0000256" key="2">
    <source>
        <dbReference type="SAM" id="SignalP"/>
    </source>
</evidence>
<feature type="signal peptide" evidence="2">
    <location>
        <begin position="1"/>
        <end position="23"/>
    </location>
</feature>
<feature type="region of interest" description="Disordered" evidence="1">
    <location>
        <begin position="146"/>
        <end position="199"/>
    </location>
</feature>
<keyword evidence="2" id="KW-0732">Signal</keyword>
<accession>A0ABU9Y0K0</accession>
<organism evidence="3 4">
    <name type="scientific">Sphingomonas oligophenolica</name>
    <dbReference type="NCBI Taxonomy" id="301154"/>
    <lineage>
        <taxon>Bacteria</taxon>
        <taxon>Pseudomonadati</taxon>
        <taxon>Pseudomonadota</taxon>
        <taxon>Alphaproteobacteria</taxon>
        <taxon>Sphingomonadales</taxon>
        <taxon>Sphingomonadaceae</taxon>
        <taxon>Sphingomonas</taxon>
    </lineage>
</organism>
<feature type="chain" id="PRO_5046789264" evidence="2">
    <location>
        <begin position="24"/>
        <end position="199"/>
    </location>
</feature>
<comment type="caution">
    <text evidence="3">The sequence shown here is derived from an EMBL/GenBank/DDBJ whole genome shotgun (WGS) entry which is preliminary data.</text>
</comment>
<feature type="compositionally biased region" description="Polar residues" evidence="1">
    <location>
        <begin position="146"/>
        <end position="161"/>
    </location>
</feature>
<dbReference type="RefSeq" id="WP_343887377.1">
    <property type="nucleotide sequence ID" value="NZ_BAAAEH010000002.1"/>
</dbReference>
<evidence type="ECO:0000256" key="1">
    <source>
        <dbReference type="SAM" id="MobiDB-lite"/>
    </source>
</evidence>
<dbReference type="Proteomes" id="UP001419910">
    <property type="component" value="Unassembled WGS sequence"/>
</dbReference>
<proteinExistence type="predicted"/>
<gene>
    <name evidence="3" type="ORF">ABC974_06785</name>
</gene>
<dbReference type="EMBL" id="JBDIME010000004">
    <property type="protein sequence ID" value="MEN2789322.1"/>
    <property type="molecule type" value="Genomic_DNA"/>
</dbReference>
<evidence type="ECO:0000313" key="3">
    <source>
        <dbReference type="EMBL" id="MEN2789322.1"/>
    </source>
</evidence>
<reference evidence="3 4" key="1">
    <citation type="submission" date="2024-05" db="EMBL/GenBank/DDBJ databases">
        <authorList>
            <person name="Liu Q."/>
            <person name="Xin Y.-H."/>
        </authorList>
    </citation>
    <scope>NUCLEOTIDE SEQUENCE [LARGE SCALE GENOMIC DNA]</scope>
    <source>
        <strain evidence="3 4">CGMCC 1.10181</strain>
    </source>
</reference>
<keyword evidence="4" id="KW-1185">Reference proteome</keyword>
<feature type="compositionally biased region" description="Low complexity" evidence="1">
    <location>
        <begin position="169"/>
        <end position="180"/>
    </location>
</feature>